<evidence type="ECO:0000313" key="2">
    <source>
        <dbReference type="EMBL" id="SBV94006.1"/>
    </source>
</evidence>
<organism evidence="2">
    <name type="scientific">uncultured Alphaproteobacteria bacterium</name>
    <dbReference type="NCBI Taxonomy" id="91750"/>
    <lineage>
        <taxon>Bacteria</taxon>
        <taxon>Pseudomonadati</taxon>
        <taxon>Pseudomonadota</taxon>
        <taxon>Alphaproteobacteria</taxon>
        <taxon>environmental samples</taxon>
    </lineage>
</organism>
<evidence type="ECO:0000256" key="1">
    <source>
        <dbReference type="SAM" id="Phobius"/>
    </source>
</evidence>
<keyword evidence="1" id="KW-0472">Membrane</keyword>
<gene>
    <name evidence="2" type="ORF">KL86APRO_10456</name>
</gene>
<reference evidence="2" key="1">
    <citation type="submission" date="2016-04" db="EMBL/GenBank/DDBJ databases">
        <authorList>
            <person name="Evans L.H."/>
            <person name="Alamgir A."/>
            <person name="Owens N."/>
            <person name="Weber N.D."/>
            <person name="Virtaneva K."/>
            <person name="Barbian K."/>
            <person name="Babar A."/>
            <person name="Rosenke K."/>
        </authorList>
    </citation>
    <scope>NUCLEOTIDE SEQUENCE</scope>
    <source>
        <strain evidence="2">86</strain>
    </source>
</reference>
<proteinExistence type="predicted"/>
<feature type="transmembrane region" description="Helical" evidence="1">
    <location>
        <begin position="26"/>
        <end position="48"/>
    </location>
</feature>
<dbReference type="EMBL" id="FLUO01000001">
    <property type="protein sequence ID" value="SBV94006.1"/>
    <property type="molecule type" value="Genomic_DNA"/>
</dbReference>
<keyword evidence="1" id="KW-1133">Transmembrane helix</keyword>
<name>A0A212J3H3_9PROT</name>
<protein>
    <submittedName>
        <fullName evidence="2">Uncharacterized protein</fullName>
    </submittedName>
</protein>
<sequence length="50" mass="5251">MRRAVLVATNCHPALPPLPAVSRRDAIWIALAWGAALAALGACAWATWGL</sequence>
<accession>A0A212J3H3</accession>
<keyword evidence="1" id="KW-0812">Transmembrane</keyword>
<dbReference type="AlphaFoldDB" id="A0A212J3H3"/>